<feature type="transmembrane region" description="Helical" evidence="7">
    <location>
        <begin position="193"/>
        <end position="214"/>
    </location>
</feature>
<dbReference type="GO" id="GO:0015293">
    <property type="term" value="F:symporter activity"/>
    <property type="evidence" value="ECO:0007669"/>
    <property type="project" value="UniProtKB-KW"/>
</dbReference>
<keyword evidence="4 7" id="KW-0812">Transmembrane</keyword>
<feature type="transmembrane region" description="Helical" evidence="7">
    <location>
        <begin position="359"/>
        <end position="379"/>
    </location>
</feature>
<feature type="transmembrane region" description="Helical" evidence="7">
    <location>
        <begin position="89"/>
        <end position="111"/>
    </location>
</feature>
<reference evidence="8 9" key="1">
    <citation type="journal article" date="2018" name="Genome Announc.">
        <title>Draft Genome Sequence of "Candidatus Phycosocius bacilliformis," an Alphaproteobacterial Ectosymbiont of the Hydrocarbon-Producing Green Alga Botryococcus braunii.</title>
        <authorList>
            <person name="Tanabe Y."/>
            <person name="Yamaguchi H."/>
            <person name="Watanabe M.M."/>
        </authorList>
    </citation>
    <scope>NUCLEOTIDE SEQUENCE [LARGE SCALE GENOMIC DNA]</scope>
    <source>
        <strain evidence="8 9">BOTRYCO-2</strain>
    </source>
</reference>
<evidence type="ECO:0000256" key="1">
    <source>
        <dbReference type="ARBA" id="ARBA00004651"/>
    </source>
</evidence>
<feature type="transmembrane region" description="Helical" evidence="7">
    <location>
        <begin position="312"/>
        <end position="329"/>
    </location>
</feature>
<feature type="transmembrane region" description="Helical" evidence="7">
    <location>
        <begin position="251"/>
        <end position="270"/>
    </location>
</feature>
<keyword evidence="6 7" id="KW-0472">Membrane</keyword>
<dbReference type="PANTHER" id="PTHR42865:SF7">
    <property type="entry name" value="PROTON_GLUTAMATE-ASPARTATE SYMPORTER"/>
    <property type="match status" value="1"/>
</dbReference>
<evidence type="ECO:0000313" key="8">
    <source>
        <dbReference type="EMBL" id="GBF56988.1"/>
    </source>
</evidence>
<dbReference type="Pfam" id="PF00375">
    <property type="entry name" value="SDF"/>
    <property type="match status" value="1"/>
</dbReference>
<keyword evidence="9" id="KW-1185">Reference proteome</keyword>
<name>A0A2P2E7E2_9PROT</name>
<evidence type="ECO:0000256" key="5">
    <source>
        <dbReference type="ARBA" id="ARBA00022989"/>
    </source>
</evidence>
<sequence>MKSLFQQPLWVRILIAMLLGVLLGFAIRPDGVLAAWVDPEAWAAGLKLVGDAFIRLIRMLSVPLIFVSVAAAVVSIGDLSRLGTSGARIAALYIPSGLLAACLGVGLAMLLQPGAGIEPPTGLIAPPVKPPPTGSDILAMFIPANPVKALAEGDMLSVIVFAILLGIGVLGAREAAKPVADVLDAASHALIRLVTYIMELAPIGAFALMAWAVALMGADALVKLAALIGTVYLGCFIYGVIIYGGFIKFGLGLPILPFFRGMSEAMAVAYSTSSSNATLPVTMRCMMEKLGISRRMSAFVSSMGATVNMDGTAMYICIVTLFGAQLFGISLDGGQLVAIIIAASLGAMGAAGIPGGSIVFIPLVLGIAGVPVEVIAIILGADRIMDMMRTVVNVLGDSAAAVAVAKWEGELDEPAYRANQINLAEKKVSDSI</sequence>
<keyword evidence="2" id="KW-0813">Transport</keyword>
<dbReference type="PANTHER" id="PTHR42865">
    <property type="entry name" value="PROTON/GLUTAMATE-ASPARTATE SYMPORTER"/>
    <property type="match status" value="1"/>
</dbReference>
<keyword evidence="3" id="KW-1003">Cell membrane</keyword>
<evidence type="ECO:0000256" key="4">
    <source>
        <dbReference type="ARBA" id="ARBA00022692"/>
    </source>
</evidence>
<dbReference type="EMBL" id="BFBR01000001">
    <property type="protein sequence ID" value="GBF56988.1"/>
    <property type="molecule type" value="Genomic_DNA"/>
</dbReference>
<feature type="transmembrane region" description="Helical" evidence="7">
    <location>
        <begin position="220"/>
        <end position="244"/>
    </location>
</feature>
<dbReference type="OrthoDB" id="9766690at2"/>
<protein>
    <submittedName>
        <fullName evidence="8">C4-dicarboxylate transport protein</fullName>
    </submittedName>
</protein>
<feature type="transmembrane region" description="Helical" evidence="7">
    <location>
        <begin position="9"/>
        <end position="27"/>
    </location>
</feature>
<dbReference type="InterPro" id="IPR036458">
    <property type="entry name" value="Na:dicarbo_symporter_sf"/>
</dbReference>
<dbReference type="GO" id="GO:0005886">
    <property type="term" value="C:plasma membrane"/>
    <property type="evidence" value="ECO:0007669"/>
    <property type="project" value="UniProtKB-SubCell"/>
</dbReference>
<comment type="caution">
    <text evidence="8">The sequence shown here is derived from an EMBL/GenBank/DDBJ whole genome shotgun (WGS) entry which is preliminary data.</text>
</comment>
<evidence type="ECO:0000256" key="2">
    <source>
        <dbReference type="ARBA" id="ARBA00022448"/>
    </source>
</evidence>
<evidence type="ECO:0000256" key="7">
    <source>
        <dbReference type="SAM" id="Phobius"/>
    </source>
</evidence>
<evidence type="ECO:0000256" key="6">
    <source>
        <dbReference type="ARBA" id="ARBA00023136"/>
    </source>
</evidence>
<dbReference type="InterPro" id="IPR001991">
    <property type="entry name" value="Na-dicarboxylate_symporter"/>
</dbReference>
<dbReference type="Proteomes" id="UP000245086">
    <property type="component" value="Unassembled WGS sequence"/>
</dbReference>
<evidence type="ECO:0000313" key="9">
    <source>
        <dbReference type="Proteomes" id="UP000245086"/>
    </source>
</evidence>
<gene>
    <name evidence="8" type="primary">dctA_1</name>
    <name evidence="8" type="ORF">PbB2_00645</name>
</gene>
<dbReference type="PRINTS" id="PR00173">
    <property type="entry name" value="EDTRNSPORT"/>
</dbReference>
<feature type="transmembrane region" description="Helical" evidence="7">
    <location>
        <begin position="336"/>
        <end position="353"/>
    </location>
</feature>
<dbReference type="GO" id="GO:0006835">
    <property type="term" value="P:dicarboxylic acid transport"/>
    <property type="evidence" value="ECO:0007669"/>
    <property type="project" value="TreeGrafter"/>
</dbReference>
<comment type="subcellular location">
    <subcellularLocation>
        <location evidence="1">Cell membrane</location>
        <topology evidence="1">Multi-pass membrane protein</topology>
    </subcellularLocation>
</comment>
<accession>A0A2P2E7E2</accession>
<keyword evidence="5 7" id="KW-1133">Transmembrane helix</keyword>
<feature type="transmembrane region" description="Helical" evidence="7">
    <location>
        <begin position="56"/>
        <end position="77"/>
    </location>
</feature>
<evidence type="ECO:0000256" key="3">
    <source>
        <dbReference type="ARBA" id="ARBA00022475"/>
    </source>
</evidence>
<organism evidence="8 9">
    <name type="scientific">Candidatus Phycosocius bacilliformis</name>
    <dbReference type="NCBI Taxonomy" id="1445552"/>
    <lineage>
        <taxon>Bacteria</taxon>
        <taxon>Pseudomonadati</taxon>
        <taxon>Pseudomonadota</taxon>
        <taxon>Alphaproteobacteria</taxon>
        <taxon>Caulobacterales</taxon>
        <taxon>Caulobacterales incertae sedis</taxon>
        <taxon>Candidatus Phycosocius</taxon>
    </lineage>
</organism>
<dbReference type="Gene3D" id="1.10.3860.10">
    <property type="entry name" value="Sodium:dicarboxylate symporter"/>
    <property type="match status" value="1"/>
</dbReference>
<dbReference type="AlphaFoldDB" id="A0A2P2E7E2"/>
<dbReference type="SUPFAM" id="SSF118215">
    <property type="entry name" value="Proton glutamate symport protein"/>
    <property type="match status" value="1"/>
</dbReference>
<feature type="transmembrane region" description="Helical" evidence="7">
    <location>
        <begin position="155"/>
        <end position="172"/>
    </location>
</feature>
<proteinExistence type="predicted"/>
<dbReference type="RefSeq" id="WP_108983818.1">
    <property type="nucleotide sequence ID" value="NZ_BFBR01000001.1"/>
</dbReference>